<evidence type="ECO:0000256" key="2">
    <source>
        <dbReference type="ARBA" id="ARBA00009347"/>
    </source>
</evidence>
<dbReference type="AlphaFoldDB" id="A0AB37ARV0"/>
<gene>
    <name evidence="7" type="ORF">C6P99_15395</name>
</gene>
<name>A0AB37ARV0_9BURK</name>
<evidence type="ECO:0000256" key="1">
    <source>
        <dbReference type="ARBA" id="ARBA00001974"/>
    </source>
</evidence>
<sequence>MVSTGCCVPVPAPATWNLSEEVQDLRAATARFARERLEPLLRQSPDPSAWIETIRLAATLELGRMILPEADGGIAISRHDLALVIEQFAAGPLERAAQLTLSSPALMTLRECHALDCLPDQDVDRYFDGTTSFAPGIADLNGAGVWVLHQHRASPFMTIQNRNGHTVLVVATPDADTPDAGEAAVAFQDGLSLVHYDLAACKAHLATVPPTAGTEPHDAARQWLVDVALYFGALLSGALQQSADFALSYSVSRQSFRKPLAAHQLVASRIADLVTAAHVSYLFLRRAAMPDGDMQVATVGQMARHVATEALDASRELVQLCGGHGYVEGLPPAARFQTMHWFAMLLGKVGQALAATAPASGETENPHEQRRPAR</sequence>
<dbReference type="InterPro" id="IPR036250">
    <property type="entry name" value="AcylCo_DH-like_C"/>
</dbReference>
<dbReference type="GO" id="GO:0050660">
    <property type="term" value="F:flavin adenine dinucleotide binding"/>
    <property type="evidence" value="ECO:0007669"/>
    <property type="project" value="InterPro"/>
</dbReference>
<evidence type="ECO:0000313" key="7">
    <source>
        <dbReference type="EMBL" id="PRE47462.1"/>
    </source>
</evidence>
<keyword evidence="3" id="KW-0285">Flavoprotein</keyword>
<dbReference type="Proteomes" id="UP000237811">
    <property type="component" value="Unassembled WGS sequence"/>
</dbReference>
<dbReference type="InterPro" id="IPR037069">
    <property type="entry name" value="AcylCoA_DH/ox_N_sf"/>
</dbReference>
<keyword evidence="4" id="KW-0274">FAD</keyword>
<dbReference type="Pfam" id="PF00441">
    <property type="entry name" value="Acyl-CoA_dh_1"/>
    <property type="match status" value="1"/>
</dbReference>
<dbReference type="PANTHER" id="PTHR43831">
    <property type="entry name" value="ISOBUTYRYL-COA DEHYDROGENASE"/>
    <property type="match status" value="1"/>
</dbReference>
<dbReference type="InterPro" id="IPR052547">
    <property type="entry name" value="Mito_Isobutyryl-CoADH"/>
</dbReference>
<dbReference type="EMBL" id="PVFR01000047">
    <property type="protein sequence ID" value="PRE47462.1"/>
    <property type="molecule type" value="Genomic_DNA"/>
</dbReference>
<dbReference type="SUPFAM" id="SSF56645">
    <property type="entry name" value="Acyl-CoA dehydrogenase NM domain-like"/>
    <property type="match status" value="1"/>
</dbReference>
<protein>
    <submittedName>
        <fullName evidence="7">Acyl-CoA dehydrogenase</fullName>
    </submittedName>
</protein>
<proteinExistence type="inferred from homology"/>
<dbReference type="InterPro" id="IPR009100">
    <property type="entry name" value="AcylCoA_DH/oxidase_NM_dom_sf"/>
</dbReference>
<evidence type="ECO:0000256" key="4">
    <source>
        <dbReference type="ARBA" id="ARBA00022827"/>
    </source>
</evidence>
<comment type="cofactor">
    <cofactor evidence="1">
        <name>FAD</name>
        <dbReference type="ChEBI" id="CHEBI:57692"/>
    </cofactor>
</comment>
<dbReference type="InterPro" id="IPR009075">
    <property type="entry name" value="AcylCo_DH/oxidase_C"/>
</dbReference>
<dbReference type="SUPFAM" id="SSF47203">
    <property type="entry name" value="Acyl-CoA dehydrogenase C-terminal domain-like"/>
    <property type="match status" value="1"/>
</dbReference>
<accession>A0AB37ARV0</accession>
<dbReference type="PANTHER" id="PTHR43831:SF1">
    <property type="entry name" value="ISOBUTYRYL-COA DEHYDROGENASE, MITOCHONDRIAL"/>
    <property type="match status" value="1"/>
</dbReference>
<comment type="similarity">
    <text evidence="2">Belongs to the acyl-CoA dehydrogenase family.</text>
</comment>
<dbReference type="GO" id="GO:0016627">
    <property type="term" value="F:oxidoreductase activity, acting on the CH-CH group of donors"/>
    <property type="evidence" value="ECO:0007669"/>
    <property type="project" value="InterPro"/>
</dbReference>
<feature type="domain" description="Acyl-CoA dehydrogenase/oxidase C-terminal" evidence="5">
    <location>
        <begin position="235"/>
        <end position="337"/>
    </location>
</feature>
<feature type="domain" description="Acyl-CoA dehydrogenase/oxidase N-terminal" evidence="6">
    <location>
        <begin position="19"/>
        <end position="93"/>
    </location>
</feature>
<organism evidence="7 8">
    <name type="scientific">Burkholderia multivorans</name>
    <dbReference type="NCBI Taxonomy" id="87883"/>
    <lineage>
        <taxon>Bacteria</taxon>
        <taxon>Pseudomonadati</taxon>
        <taxon>Pseudomonadota</taxon>
        <taxon>Betaproteobacteria</taxon>
        <taxon>Burkholderiales</taxon>
        <taxon>Burkholderiaceae</taxon>
        <taxon>Burkholderia</taxon>
        <taxon>Burkholderia cepacia complex</taxon>
    </lineage>
</organism>
<dbReference type="InterPro" id="IPR013786">
    <property type="entry name" value="AcylCoA_DH/ox_N"/>
</dbReference>
<dbReference type="RefSeq" id="WP_105777129.1">
    <property type="nucleotide sequence ID" value="NZ_PVFQ01000024.1"/>
</dbReference>
<evidence type="ECO:0000259" key="5">
    <source>
        <dbReference type="Pfam" id="PF00441"/>
    </source>
</evidence>
<reference evidence="7 8" key="1">
    <citation type="submission" date="2018-03" db="EMBL/GenBank/DDBJ databases">
        <authorList>
            <person name="Nguyen K."/>
            <person name="Fouts D."/>
            <person name="Sutton G."/>
        </authorList>
    </citation>
    <scope>NUCLEOTIDE SEQUENCE [LARGE SCALE GENOMIC DNA]</scope>
    <source>
        <strain evidence="7 8">AU14328</strain>
    </source>
</reference>
<evidence type="ECO:0000256" key="3">
    <source>
        <dbReference type="ARBA" id="ARBA00022630"/>
    </source>
</evidence>
<dbReference type="Gene3D" id="1.10.540.10">
    <property type="entry name" value="Acyl-CoA dehydrogenase/oxidase, N-terminal domain"/>
    <property type="match status" value="1"/>
</dbReference>
<evidence type="ECO:0000313" key="8">
    <source>
        <dbReference type="Proteomes" id="UP000237811"/>
    </source>
</evidence>
<dbReference type="Gene3D" id="1.20.140.10">
    <property type="entry name" value="Butyryl-CoA Dehydrogenase, subunit A, domain 3"/>
    <property type="match status" value="1"/>
</dbReference>
<comment type="caution">
    <text evidence="7">The sequence shown here is derived from an EMBL/GenBank/DDBJ whole genome shotgun (WGS) entry which is preliminary data.</text>
</comment>
<dbReference type="Pfam" id="PF02771">
    <property type="entry name" value="Acyl-CoA_dh_N"/>
    <property type="match status" value="1"/>
</dbReference>
<evidence type="ECO:0000259" key="6">
    <source>
        <dbReference type="Pfam" id="PF02771"/>
    </source>
</evidence>